<dbReference type="SUPFAM" id="SSF102645">
    <property type="entry name" value="CoaB-like"/>
    <property type="match status" value="1"/>
</dbReference>
<sequence>MKNINLIITAGIAASKALALYELLAKKYNIRLVLTKNAAKFVDKTGLEIYDEIFDQEFYSDNHTFGDHLQLAFTTDLNIVYPATYNYVGKIAAGISDDMPSLLFAASKAPCFLFPSMNFNMYENPIFKKNQEILNQLNNFHWFEAKVGKMASGHIGIGRAWEPNEVVEIVDQHFLKFKKFSELKLLLNLGKTRSWIDAVRYITNASTGKMGLAIRDQASFHFQKVTTVFGDNDFNLVANENNFYAQTNEAMLIEMKKHFEKADVVICSAALYDFEVTEKENKKIEKRSITNADLQLNLKAAVDVLYELGKIKTHQFLVGFSLANDFDLDKAWTKIKEKNLDMLVVNLTSAIASHNNKIKILLAKNKSVIDFPVSQKNQVALEILKAIHDNM</sequence>
<evidence type="ECO:0000256" key="3">
    <source>
        <dbReference type="RuleBase" id="RU364078"/>
    </source>
</evidence>
<evidence type="ECO:0000313" key="7">
    <source>
        <dbReference type="Proteomes" id="UP000231179"/>
    </source>
</evidence>
<dbReference type="InterPro" id="IPR007085">
    <property type="entry name" value="DNA/pantothenate-metab_flavo_C"/>
</dbReference>
<dbReference type="PANTHER" id="PTHR14359:SF6">
    <property type="entry name" value="PHOSPHOPANTOTHENOYLCYSTEINE DECARBOXYLASE"/>
    <property type="match status" value="1"/>
</dbReference>
<name>A0A2K8KH54_9MOLU</name>
<dbReference type="SUPFAM" id="SSF52507">
    <property type="entry name" value="Homo-oligomeric flavin-containing Cys decarboxylases, HFCD"/>
    <property type="match status" value="1"/>
</dbReference>
<comment type="cofactor">
    <cofactor evidence="3">
        <name>FMN</name>
        <dbReference type="ChEBI" id="CHEBI:58210"/>
    </cofactor>
</comment>
<dbReference type="EC" id="6.3.2.5" evidence="3"/>
<dbReference type="UniPathway" id="UPA00241">
    <property type="reaction ID" value="UER00353"/>
</dbReference>
<comment type="similarity">
    <text evidence="3">In the C-terminal section; belongs to the PPC synthetase family.</text>
</comment>
<dbReference type="Gene3D" id="3.40.50.1950">
    <property type="entry name" value="Flavin prenyltransferase-like"/>
    <property type="match status" value="1"/>
</dbReference>
<dbReference type="EMBL" id="CP024870">
    <property type="protein sequence ID" value="ATX71005.1"/>
    <property type="molecule type" value="Genomic_DNA"/>
</dbReference>
<comment type="similarity">
    <text evidence="3">In the N-terminal section; belongs to the HFCD (homo-oligomeric flavin containing Cys decarboxylase) superfamily.</text>
</comment>
<dbReference type="Pfam" id="PF04127">
    <property type="entry name" value="DFP"/>
    <property type="match status" value="1"/>
</dbReference>
<evidence type="ECO:0000256" key="1">
    <source>
        <dbReference type="ARBA" id="ARBA00022793"/>
    </source>
</evidence>
<dbReference type="AlphaFoldDB" id="A0A2K8KH54"/>
<feature type="domain" description="Flavoprotein" evidence="4">
    <location>
        <begin position="2"/>
        <end position="168"/>
    </location>
</feature>
<dbReference type="GO" id="GO:0071513">
    <property type="term" value="C:phosphopantothenoylcysteine decarboxylase complex"/>
    <property type="evidence" value="ECO:0007669"/>
    <property type="project" value="TreeGrafter"/>
</dbReference>
<dbReference type="InterPro" id="IPR003382">
    <property type="entry name" value="Flavoprotein"/>
</dbReference>
<dbReference type="Proteomes" id="UP000231179">
    <property type="component" value="Chromosome"/>
</dbReference>
<comment type="function">
    <text evidence="3">Catalyzes two steps in the biosynthesis of coenzyme A. In the first step cysteine is conjugated to 4'-phosphopantothenate to form 4-phosphopantothenoylcysteine, in the latter compound is decarboxylated to form 4'-phosphopantotheine.</text>
</comment>
<comment type="catalytic activity">
    <reaction evidence="3">
        <text>(R)-4'-phosphopantothenate + L-cysteine + CTP = N-[(R)-4-phosphopantothenoyl]-L-cysteine + CMP + diphosphate + H(+)</text>
        <dbReference type="Rhea" id="RHEA:19397"/>
        <dbReference type="ChEBI" id="CHEBI:10986"/>
        <dbReference type="ChEBI" id="CHEBI:15378"/>
        <dbReference type="ChEBI" id="CHEBI:33019"/>
        <dbReference type="ChEBI" id="CHEBI:35235"/>
        <dbReference type="ChEBI" id="CHEBI:37563"/>
        <dbReference type="ChEBI" id="CHEBI:59458"/>
        <dbReference type="ChEBI" id="CHEBI:60377"/>
        <dbReference type="EC" id="6.3.2.5"/>
    </reaction>
</comment>
<comment type="catalytic activity">
    <reaction evidence="3">
        <text>N-[(R)-4-phosphopantothenoyl]-L-cysteine + H(+) = (R)-4'-phosphopantetheine + CO2</text>
        <dbReference type="Rhea" id="RHEA:16793"/>
        <dbReference type="ChEBI" id="CHEBI:15378"/>
        <dbReference type="ChEBI" id="CHEBI:16526"/>
        <dbReference type="ChEBI" id="CHEBI:59458"/>
        <dbReference type="ChEBI" id="CHEBI:61723"/>
        <dbReference type="EC" id="4.1.1.36"/>
    </reaction>
</comment>
<dbReference type="GO" id="GO:0010181">
    <property type="term" value="F:FMN binding"/>
    <property type="evidence" value="ECO:0007669"/>
    <property type="project" value="InterPro"/>
</dbReference>
<dbReference type="InterPro" id="IPR005252">
    <property type="entry name" value="CoaBC"/>
</dbReference>
<evidence type="ECO:0000256" key="2">
    <source>
        <dbReference type="ARBA" id="ARBA00023239"/>
    </source>
</evidence>
<reference evidence="6 7" key="1">
    <citation type="submission" date="2017-11" db="EMBL/GenBank/DDBJ databases">
        <title>Complete genome sequence of Spiroplasma clarkii CN-5 (DSM 19994).</title>
        <authorList>
            <person name="Tsai Y.-M."/>
            <person name="Chang A."/>
            <person name="Lo W.-S."/>
            <person name="Kuo C.-H."/>
        </authorList>
    </citation>
    <scope>NUCLEOTIDE SEQUENCE [LARGE SCALE GENOMIC DNA]</scope>
    <source>
        <strain evidence="6 7">CN-5</strain>
    </source>
</reference>
<keyword evidence="1 3" id="KW-0210">Decarboxylase</keyword>
<proteinExistence type="inferred from homology"/>
<evidence type="ECO:0000313" key="6">
    <source>
        <dbReference type="EMBL" id="ATX71005.1"/>
    </source>
</evidence>
<keyword evidence="3" id="KW-0288">FMN</keyword>
<feature type="domain" description="DNA/pantothenate metabolism flavoprotein C-terminal" evidence="5">
    <location>
        <begin position="182"/>
        <end position="388"/>
    </location>
</feature>
<dbReference type="EC" id="4.1.1.36" evidence="3"/>
<dbReference type="Gene3D" id="3.40.50.10300">
    <property type="entry name" value="CoaB-like"/>
    <property type="match status" value="1"/>
</dbReference>
<dbReference type="NCBIfam" id="TIGR00521">
    <property type="entry name" value="coaBC_dfp"/>
    <property type="match status" value="1"/>
</dbReference>
<evidence type="ECO:0000259" key="5">
    <source>
        <dbReference type="Pfam" id="PF04127"/>
    </source>
</evidence>
<comment type="pathway">
    <text evidence="3">Cofactor biosynthesis; coenzyme A biosynthesis; CoA from (R)-pantothenate: step 2/5.</text>
</comment>
<accession>A0A2K8KH54</accession>
<dbReference type="InterPro" id="IPR036551">
    <property type="entry name" value="Flavin_trans-like"/>
</dbReference>
<keyword evidence="3" id="KW-0285">Flavoprotein</keyword>
<dbReference type="PANTHER" id="PTHR14359">
    <property type="entry name" value="HOMO-OLIGOMERIC FLAVIN CONTAINING CYS DECARBOXYLASE FAMILY"/>
    <property type="match status" value="1"/>
</dbReference>
<dbReference type="GO" id="GO:0015937">
    <property type="term" value="P:coenzyme A biosynthetic process"/>
    <property type="evidence" value="ECO:0007669"/>
    <property type="project" value="UniProtKB-UniPathway"/>
</dbReference>
<dbReference type="InterPro" id="IPR035929">
    <property type="entry name" value="CoaB-like_sf"/>
</dbReference>
<keyword evidence="2 3" id="KW-0456">Lyase</keyword>
<comment type="pathway">
    <text evidence="3">Cofactor biosynthesis; coenzyme A biosynthesis; CoA from (R)-pantothenate: step 3/5.</text>
</comment>
<evidence type="ECO:0000259" key="4">
    <source>
        <dbReference type="Pfam" id="PF02441"/>
    </source>
</evidence>
<dbReference type="Pfam" id="PF02441">
    <property type="entry name" value="Flavoprotein"/>
    <property type="match status" value="1"/>
</dbReference>
<dbReference type="RefSeq" id="WP_100254551.1">
    <property type="nucleotide sequence ID" value="NZ_CP024870.1"/>
</dbReference>
<gene>
    <name evidence="6" type="primary">dfp</name>
    <name evidence="6" type="ORF">SCLAR_v1c06880</name>
</gene>
<keyword evidence="3" id="KW-0436">Ligase</keyword>
<dbReference type="GO" id="GO:0004632">
    <property type="term" value="F:phosphopantothenate--cysteine ligase activity"/>
    <property type="evidence" value="ECO:0007669"/>
    <property type="project" value="UniProtKB-EC"/>
</dbReference>
<dbReference type="GO" id="GO:0004633">
    <property type="term" value="F:phosphopantothenoylcysteine decarboxylase activity"/>
    <property type="evidence" value="ECO:0007669"/>
    <property type="project" value="UniProtKB-EC"/>
</dbReference>
<keyword evidence="7" id="KW-1185">Reference proteome</keyword>
<organism evidence="6 7">
    <name type="scientific">Spiroplasma clarkii</name>
    <dbReference type="NCBI Taxonomy" id="2139"/>
    <lineage>
        <taxon>Bacteria</taxon>
        <taxon>Bacillati</taxon>
        <taxon>Mycoplasmatota</taxon>
        <taxon>Mollicutes</taxon>
        <taxon>Entomoplasmatales</taxon>
        <taxon>Spiroplasmataceae</taxon>
        <taxon>Spiroplasma</taxon>
    </lineage>
</organism>
<protein>
    <recommendedName>
        <fullName evidence="3">Coenzyme A biosynthesis bifunctional protein CoaBC</fullName>
        <ecNumber evidence="3">4.1.1.36</ecNumber>
        <ecNumber evidence="3">6.3.2.5</ecNumber>
    </recommendedName>
    <alternativeName>
        <fullName evidence="3">DNA/pantothenate metabolism flavoprotein</fullName>
    </alternativeName>
</protein>
<dbReference type="GO" id="GO:0015941">
    <property type="term" value="P:pantothenate catabolic process"/>
    <property type="evidence" value="ECO:0007669"/>
    <property type="project" value="InterPro"/>
</dbReference>